<gene>
    <name evidence="2" type="ORF">ABB37_08394</name>
</gene>
<feature type="compositionally biased region" description="Low complexity" evidence="1">
    <location>
        <begin position="13"/>
        <end position="23"/>
    </location>
</feature>
<feature type="region of interest" description="Disordered" evidence="1">
    <location>
        <begin position="2154"/>
        <end position="2212"/>
    </location>
</feature>
<sequence>MSIRSENERSCDAADANGDSSASRTPLFVPPPDRPWTGAELALAISTDSPQLPARQQSNSADASKATTTTIFTFPFTLPGGPGIAKLPTLSPPLPRPEAEEAEAEAASRNAERPLCQPQLPPRRGSQAAAAARDGLLQRSSSATHTAAVAEANAVVLPPCSSPGLESQTSFPTMFVSGVTQVGAITVETRSAGDLHGHSLSFVSSDTTIPSDTPLPTLSPQTPYVFAYGESSGSGAAETPTTLTSSGTNKRTNSPSCSPSMRRNNHTHHNSFGMDDLRSPLQDSTPQAPSFADLFVGLEQPRLHRLPRPGGDACGSWHLAGLVNGKNSERKSSNANNKSVSVPSSALGSITSQLFHIVQDRSNPAASSHEEFAEDAAGAHTPNIYRSPQLPHWWRSIVTPSVGVRVCLRPSTPQLEFWWIDRLGSEAYELIQVILQHSLEGMVLRESAESVVVVEFSIPAAYLGNTSFAVWHPPAHATPSPTSAPAASESWKVKQEDGAGEENYFYDYEEEEEEEAATTLEATAMTNTPPSLEANDTAAITSTRPHLATPINNGVPCAPEHSAATGTSSTFTVGHHTERTEPQSTDTSEVPSREALLGLPGLVRADNAHHDAAEPASNTFVVATNTRTLTTTTTVPSTAVAAAAAAATTTNGLTDGPALLTESRPLPRAASATVLESSFHPSGGASLGGETSVPILQQRHADLPGLPRSSSSVDIVNSYSSYSTVDRSSSVVTAGGGHSDPAVMERRFRKEPPLSRILMLTPALNKFQVCSSGEQRAVAEDDEPSAAAATAAGKERQRQPARKTRTQSAPQQRFFATPNPPINLAGKCSATPFLRTPLTPRAQGYSSDQSDDDLDDTSVADSHDSVTEEDTERSGTPPSPGLPRTRRQHGRPPPYELPTTVFVSPTDTSQSLHLRAHPRVQSTDRTGSVNSNESCSRQSRGDAPPHASVTYDEDPSLLHVDPLSKSEDTSTCHDSRESPLRHLSPQASTYYDFFQRSKTYGEWLRTSNTQSRYSSSSHGSSSAAAAGVGGVLAASGSAGEMANLFEGTTPTTASARETDKGGDDDSVLVRLSLPTSVCIPVVIVRLHALRLLHPLLRALTIPYSRPLFAAANAEDDDGMEGALRTAATVSPFTSELVGHTAAADYHTAVQVINDAISREEEKLTTAAPSVDDVTAKAVPTKIPSGLSGVAPPPLQPRDLSILYTIRSHLFFHMSPDYLHDSLRDAEAALSCCPTPEHVCNTYEILAACLISFGHTAQVGRLAAHLRHRCRPPTPLLTRLGRVTQVMVSYGTLFLHQQLNPTLLRHNLLGRGGSGGTPEHSKNPQSFLYNEGVDSTPLDDPAYLSRGSYPAGGAAAAAAAAAGTNPNSGAAEATYANRSLHMSSPTSMPLVVVGGGIVDPPVGWGRHSSTSRHASGAKGAGPSTSLVQRTLPYEVCPLLLGYYGKSLHRPSVISEHPYPLPLPLSPRVAERSSSPSNGAAVTMVPAKDRDGISAHNTSNNAHGRRRLQHRRFSSRPSNDVCHRRLFLLETLFPSVLPQRAESGTPQDNPLPRSSIYRGFITSRCFQNMRRSLSKGDVDVFVDAGNSAGKSAAAKREKRIKPEDFMYDRDSVLALLASTIDTAIPYGTVSMRYFNRHIRLSATRRILKGDPVLLERPALLLALWPLPYGRGGRLVRAGSSSSLASASYPQGGEGPGGEDATTVPGSSAGTSQRTVQPAYCMQCGRQRLTRLIHCPGKCGSTYCSEACRREALRLYHVVECGGLAEPLPVTAAAADASDGGGDDDAARVQCAVASLQDIFAEWDNFLYRFANWDTPSMRSTTPAAYCTPSVSVVTSPKECGLEPFPRRPPNQQSAPPKPGSHGSADGNPPVTKRRPPPPILAVTAQRAMSRLVAMVLCMVLPVERLPHLRADNEALMKEWAEERHATVRAVAQTLCSRGLMVPASPHVSRTNSYCTSVDPQRLLLLEVMLQQLSVPFFADFTYRAPATVWEAVNEFPCAVPRKATPTGRNNVSVSGNYSGGGGPFDGANFNGLPPNATRNSSIFPLPSRAAPASKPPAKPGQRHWVVELTTQQLEELICTTHLMLQRIHDVVSTALEGVYVLPRNTPRQKSDGEAMAGAPLHWTCTELLAFLPSIRVFEELLDFCLTSCAVVYPESAEPDGGTGVNSSSSSLPTPNSHSWTNTQSAMLSLGGAKSGDSASSSDSTEKRPSEAAPPVVPMAVIGPWTSLTVDLYPIVGHSGWGVIYSRFTVEHEQQRRMIAYCAAAATRRGGAGGGNLGASGYGSGVEDDSFLSIHSIASASAAAVLNGSVLSPGAEDLGRSTPFRDDWSNQMLEDAASRSCANLQLSLVHSLPSSDVGRPPTVAIVMTATKNIQLGDVLWWESLNIGEYLHSIF</sequence>
<feature type="region of interest" description="Disordered" evidence="1">
    <location>
        <begin position="1"/>
        <end position="65"/>
    </location>
</feature>
<dbReference type="RefSeq" id="XP_015653935.1">
    <property type="nucleotide sequence ID" value="XM_015807396.1"/>
</dbReference>
<dbReference type="GeneID" id="26908678"/>
<proteinExistence type="predicted"/>
<comment type="caution">
    <text evidence="2">The sequence shown here is derived from an EMBL/GenBank/DDBJ whole genome shotgun (WGS) entry which is preliminary data.</text>
</comment>
<feature type="compositionally biased region" description="Basic residues" evidence="1">
    <location>
        <begin position="1501"/>
        <end position="1512"/>
    </location>
</feature>
<feature type="compositionally biased region" description="Low complexity" evidence="1">
    <location>
        <begin position="105"/>
        <end position="124"/>
    </location>
</feature>
<accession>A0A0M9FTE3</accession>
<name>A0A0M9FTE3_LEPPY</name>
<feature type="compositionally biased region" description="Polar residues" evidence="1">
    <location>
        <begin position="231"/>
        <end position="262"/>
    </location>
</feature>
<feature type="region of interest" description="Disordered" evidence="1">
    <location>
        <begin position="1465"/>
        <end position="1514"/>
    </location>
</feature>
<feature type="compositionally biased region" description="Low complexity" evidence="1">
    <location>
        <begin position="2163"/>
        <end position="2176"/>
    </location>
</feature>
<feature type="compositionally biased region" description="Low complexity" evidence="1">
    <location>
        <begin position="476"/>
        <end position="488"/>
    </location>
</feature>
<evidence type="ECO:0000313" key="2">
    <source>
        <dbReference type="EMBL" id="KPA75496.1"/>
    </source>
</evidence>
<reference evidence="2 3" key="1">
    <citation type="submission" date="2015-07" db="EMBL/GenBank/DDBJ databases">
        <title>High-quality genome of monoxenous trypanosomatid Leptomonas pyrrhocoris.</title>
        <authorList>
            <person name="Flegontov P."/>
            <person name="Butenko A."/>
            <person name="Firsov S."/>
            <person name="Vlcek C."/>
            <person name="Logacheva M.D."/>
            <person name="Field M."/>
            <person name="Filatov D."/>
            <person name="Flegontova O."/>
            <person name="Gerasimov E."/>
            <person name="Jackson A.P."/>
            <person name="Kelly S."/>
            <person name="Opperdoes F."/>
            <person name="O'Reilly A."/>
            <person name="Votypka J."/>
            <person name="Yurchenko V."/>
            <person name="Lukes J."/>
        </authorList>
    </citation>
    <scope>NUCLEOTIDE SEQUENCE [LARGE SCALE GENOMIC DNA]</scope>
    <source>
        <strain evidence="2">H10</strain>
    </source>
</reference>
<dbReference type="OrthoDB" id="438641at2759"/>
<feature type="region of interest" description="Disordered" evidence="1">
    <location>
        <begin position="775"/>
        <end position="981"/>
    </location>
</feature>
<feature type="region of interest" description="Disordered" evidence="1">
    <location>
        <begin position="230"/>
        <end position="286"/>
    </location>
</feature>
<feature type="region of interest" description="Disordered" evidence="1">
    <location>
        <begin position="1309"/>
        <end position="1331"/>
    </location>
</feature>
<feature type="region of interest" description="Disordered" evidence="1">
    <location>
        <begin position="1683"/>
        <end position="1709"/>
    </location>
</feature>
<feature type="region of interest" description="Disordered" evidence="1">
    <location>
        <begin position="476"/>
        <end position="497"/>
    </location>
</feature>
<organism evidence="2 3">
    <name type="scientific">Leptomonas pyrrhocoris</name>
    <name type="common">Firebug parasite</name>
    <dbReference type="NCBI Taxonomy" id="157538"/>
    <lineage>
        <taxon>Eukaryota</taxon>
        <taxon>Discoba</taxon>
        <taxon>Euglenozoa</taxon>
        <taxon>Kinetoplastea</taxon>
        <taxon>Metakinetoplastina</taxon>
        <taxon>Trypanosomatida</taxon>
        <taxon>Trypanosomatidae</taxon>
        <taxon>Leishmaniinae</taxon>
        <taxon>Leptomonas</taxon>
    </lineage>
</organism>
<feature type="compositionally biased region" description="Polar residues" evidence="1">
    <location>
        <begin position="901"/>
        <end position="912"/>
    </location>
</feature>
<dbReference type="EMBL" id="LGTL01000024">
    <property type="protein sequence ID" value="KPA75497.1"/>
    <property type="molecule type" value="Genomic_DNA"/>
</dbReference>
<dbReference type="RefSeq" id="XP_015653936.1">
    <property type="nucleotide sequence ID" value="XM_015807397.1"/>
</dbReference>
<dbReference type="EMBL" id="LGTL01000024">
    <property type="protein sequence ID" value="KPA75496.1"/>
    <property type="molecule type" value="Genomic_DNA"/>
</dbReference>
<keyword evidence="3" id="KW-1185">Reference proteome</keyword>
<evidence type="ECO:0000313" key="3">
    <source>
        <dbReference type="Proteomes" id="UP000037923"/>
    </source>
</evidence>
<dbReference type="Proteomes" id="UP000037923">
    <property type="component" value="Unassembled WGS sequence"/>
</dbReference>
<feature type="compositionally biased region" description="Basic and acidic residues" evidence="1">
    <location>
        <begin position="962"/>
        <end position="980"/>
    </location>
</feature>
<feature type="compositionally biased region" description="Polar residues" evidence="1">
    <location>
        <begin position="46"/>
        <end position="65"/>
    </location>
</feature>
<feature type="region of interest" description="Disordered" evidence="1">
    <location>
        <begin position="546"/>
        <end position="591"/>
    </location>
</feature>
<feature type="compositionally biased region" description="Basic and acidic residues" evidence="1">
    <location>
        <begin position="1"/>
        <end position="12"/>
    </location>
</feature>
<feature type="compositionally biased region" description="Low complexity" evidence="1">
    <location>
        <begin position="2185"/>
        <end position="2200"/>
    </location>
</feature>
<feature type="region of interest" description="Disordered" evidence="1">
    <location>
        <begin position="1835"/>
        <end position="1875"/>
    </location>
</feature>
<evidence type="ECO:0000256" key="1">
    <source>
        <dbReference type="SAM" id="MobiDB-lite"/>
    </source>
</evidence>
<feature type="compositionally biased region" description="Polar residues" evidence="1">
    <location>
        <begin position="920"/>
        <end position="938"/>
    </location>
</feature>
<feature type="compositionally biased region" description="Acidic residues" evidence="1">
    <location>
        <begin position="849"/>
        <end position="858"/>
    </location>
</feature>
<dbReference type="VEuPathDB" id="TriTrypDB:LpyrH10_24_0340"/>
<dbReference type="OMA" id="VISPWSC"/>
<protein>
    <recommendedName>
        <fullName evidence="4">MYND-type domain-containing protein</fullName>
    </recommendedName>
</protein>
<evidence type="ECO:0008006" key="4">
    <source>
        <dbReference type="Google" id="ProtNLM"/>
    </source>
</evidence>
<feature type="region of interest" description="Disordered" evidence="1">
    <location>
        <begin position="82"/>
        <end position="133"/>
    </location>
</feature>